<reference evidence="1" key="1">
    <citation type="submission" date="2022-08" db="EMBL/GenBank/DDBJ databases">
        <title>Genome Sequence of Fusarium decemcellulare.</title>
        <authorList>
            <person name="Buettner E."/>
        </authorList>
    </citation>
    <scope>NUCLEOTIDE SEQUENCE</scope>
    <source>
        <strain evidence="1">Babe19</strain>
    </source>
</reference>
<organism evidence="1 2">
    <name type="scientific">Fusarium decemcellulare</name>
    <dbReference type="NCBI Taxonomy" id="57161"/>
    <lineage>
        <taxon>Eukaryota</taxon>
        <taxon>Fungi</taxon>
        <taxon>Dikarya</taxon>
        <taxon>Ascomycota</taxon>
        <taxon>Pezizomycotina</taxon>
        <taxon>Sordariomycetes</taxon>
        <taxon>Hypocreomycetidae</taxon>
        <taxon>Hypocreales</taxon>
        <taxon>Nectriaceae</taxon>
        <taxon>Fusarium</taxon>
        <taxon>Fusarium decemcellulare species complex</taxon>
    </lineage>
</organism>
<proteinExistence type="predicted"/>
<protein>
    <submittedName>
        <fullName evidence="1">Uncharacterized protein</fullName>
    </submittedName>
</protein>
<name>A0ACC1RGC1_9HYPO</name>
<evidence type="ECO:0000313" key="2">
    <source>
        <dbReference type="Proteomes" id="UP001148629"/>
    </source>
</evidence>
<gene>
    <name evidence="1" type="ORF">NM208_g14929</name>
</gene>
<sequence>MIRNLGFNYHAKLISTFRVILGNGDRVLAGNISTRSQHGGECKQAVGFCKDLMPCSICAAEEGYDLGQKACTLALNLVGEQRYLAGNIWHKGANVKVITVTAVGNLKPNTRLAWPQI</sequence>
<evidence type="ECO:0000313" key="1">
    <source>
        <dbReference type="EMBL" id="KAJ3515747.1"/>
    </source>
</evidence>
<keyword evidence="2" id="KW-1185">Reference proteome</keyword>
<dbReference type="EMBL" id="JANRMS010003731">
    <property type="protein sequence ID" value="KAJ3515747.1"/>
    <property type="molecule type" value="Genomic_DNA"/>
</dbReference>
<accession>A0ACC1RGC1</accession>
<comment type="caution">
    <text evidence="1">The sequence shown here is derived from an EMBL/GenBank/DDBJ whole genome shotgun (WGS) entry which is preliminary data.</text>
</comment>
<dbReference type="Proteomes" id="UP001148629">
    <property type="component" value="Unassembled WGS sequence"/>
</dbReference>